<comment type="caution">
    <text evidence="13">The sequence shown here is derived from an EMBL/GenBank/DDBJ whole genome shotgun (WGS) entry which is preliminary data.</text>
</comment>
<dbReference type="Gene3D" id="2.60.40.1180">
    <property type="entry name" value="Golgi alpha-mannosidase II"/>
    <property type="match status" value="1"/>
</dbReference>
<evidence type="ECO:0000256" key="3">
    <source>
        <dbReference type="ARBA" id="ARBA00004964"/>
    </source>
</evidence>
<dbReference type="SUPFAM" id="SSF81296">
    <property type="entry name" value="E set domains"/>
    <property type="match status" value="1"/>
</dbReference>
<reference evidence="13" key="1">
    <citation type="submission" date="2020-06" db="EMBL/GenBank/DDBJ databases">
        <title>A novel thermopfilic bacterium from Erzurum, Turkey.</title>
        <authorList>
            <person name="Adiguzel A."/>
            <person name="Ay H."/>
            <person name="Baltaci M.O."/>
        </authorList>
    </citation>
    <scope>NUCLEOTIDE SEQUENCE</scope>
    <source>
        <strain evidence="13">P2</strain>
    </source>
</reference>
<keyword evidence="7 10" id="KW-0808">Transferase</keyword>
<dbReference type="EC" id="2.4.1.18" evidence="10"/>
<feature type="domain" description="Glycosyl hydrolase family 13 catalytic" evidence="12">
    <location>
        <begin position="119"/>
        <end position="504"/>
    </location>
</feature>
<evidence type="ECO:0000313" key="14">
    <source>
        <dbReference type="Proteomes" id="UP000625804"/>
    </source>
</evidence>
<dbReference type="FunFam" id="2.60.40.1180:FF:000002">
    <property type="entry name" value="1,4-alpha-glucan branching enzyme GlgB"/>
    <property type="match status" value="1"/>
</dbReference>
<dbReference type="CDD" id="cd02855">
    <property type="entry name" value="E_set_GBE_prok_N"/>
    <property type="match status" value="1"/>
</dbReference>
<evidence type="ECO:0000256" key="4">
    <source>
        <dbReference type="ARBA" id="ARBA00009000"/>
    </source>
</evidence>
<dbReference type="PIRSF" id="PIRSF000463">
    <property type="entry name" value="GlgB"/>
    <property type="match status" value="1"/>
</dbReference>
<evidence type="ECO:0000259" key="12">
    <source>
        <dbReference type="SMART" id="SM00642"/>
    </source>
</evidence>
<dbReference type="Pfam" id="PF02922">
    <property type="entry name" value="CBM_48"/>
    <property type="match status" value="1"/>
</dbReference>
<keyword evidence="9 10" id="KW-0119">Carbohydrate metabolism</keyword>
<dbReference type="FunFam" id="2.60.40.10:FF:000169">
    <property type="entry name" value="1,4-alpha-glucan branching enzyme GlgB"/>
    <property type="match status" value="1"/>
</dbReference>
<comment type="catalytic activity">
    <reaction evidence="1 10">
        <text>Transfers a segment of a (1-&gt;4)-alpha-D-glucan chain to a primary hydroxy group in a similar glucan chain.</text>
        <dbReference type="EC" id="2.4.1.18"/>
    </reaction>
</comment>
<dbReference type="GO" id="GO:0043169">
    <property type="term" value="F:cation binding"/>
    <property type="evidence" value="ECO:0007669"/>
    <property type="project" value="InterPro"/>
</dbReference>
<evidence type="ECO:0000256" key="10">
    <source>
        <dbReference type="HAMAP-Rule" id="MF_00685"/>
    </source>
</evidence>
<keyword evidence="8 10" id="KW-0320">Glycogen biosynthesis</keyword>
<dbReference type="UniPathway" id="UPA00164"/>
<accession>A0A8J8KAZ6</accession>
<evidence type="ECO:0000256" key="9">
    <source>
        <dbReference type="ARBA" id="ARBA00023277"/>
    </source>
</evidence>
<dbReference type="InterPro" id="IPR006047">
    <property type="entry name" value="GH13_cat_dom"/>
</dbReference>
<dbReference type="InterPro" id="IPR013780">
    <property type="entry name" value="Glyco_hydro_b"/>
</dbReference>
<evidence type="ECO:0000256" key="5">
    <source>
        <dbReference type="ARBA" id="ARBA00022600"/>
    </source>
</evidence>
<dbReference type="Pfam" id="PF02806">
    <property type="entry name" value="Alpha-amylase_C"/>
    <property type="match status" value="1"/>
</dbReference>
<dbReference type="Gene3D" id="2.60.40.10">
    <property type="entry name" value="Immunoglobulins"/>
    <property type="match status" value="1"/>
</dbReference>
<dbReference type="PANTHER" id="PTHR43651">
    <property type="entry name" value="1,4-ALPHA-GLUCAN-BRANCHING ENZYME"/>
    <property type="match status" value="1"/>
</dbReference>
<dbReference type="InterPro" id="IPR004193">
    <property type="entry name" value="Glyco_hydro_13_N"/>
</dbReference>
<evidence type="ECO:0000256" key="1">
    <source>
        <dbReference type="ARBA" id="ARBA00000826"/>
    </source>
</evidence>
<dbReference type="InterPro" id="IPR014756">
    <property type="entry name" value="Ig_E-set"/>
</dbReference>
<dbReference type="PANTHER" id="PTHR43651:SF3">
    <property type="entry name" value="1,4-ALPHA-GLUCAN-BRANCHING ENZYME"/>
    <property type="match status" value="1"/>
</dbReference>
<dbReference type="InterPro" id="IPR006048">
    <property type="entry name" value="A-amylase/branching_C"/>
</dbReference>
<evidence type="ECO:0000256" key="6">
    <source>
        <dbReference type="ARBA" id="ARBA00022676"/>
    </source>
</evidence>
<sequence length="653" mass="76872">MVISHPTEYDAYLFHSGRLFQSYKTFGAHIRKENGIWGVRFTVWAPHAKQVNVIGDFNQWNGDYYRLEKVNDEGIWTKFFPNLTEGMLYKYEITTADGRILRKCDPFAFYSEKRPNTASIVYDLSGYQWKDEKWHLLKKNNPTYHNPMFIYEVHAGTWKKKQNGEFLTYKELAEELIPYVLEQGYTHIELLPLVEHPFDRSWGYQGTGYYSVTSRYGTPHEFMEFVDQCHQHGIGVILDWVPGHFCKDDHGLYFFDGEPTYEYANPYVMQNDVWGTANFDLGKMEVKSFLISNAIFWMDVYHIDGLRVDAVANMLYWDMDGSGELTENPYAVAFLKTLNEEVFKFNPEALMIAEDSTAWPLVTTPTDRGGLGFNYKWNMGWMNDVLKYMELDPIYRKYHHQLLTFSFLYAYSENFILPFSHDEVVHGKKSLLNKMPGDYWQKFAQLRLLFGYMITHPGKKLLFMGGEFGQFDEWKDLEQVDWFLLDYDMHHKMHAYNKKLVEFYRKEKSLWELDLTWDGFQWIDPDNNEQSILAFIRKAKNKDDFLVIICNFTPVVYHHFNVGVPVYAVYEEVFSSDDPAFGGSGQLNEKKLKSKKKKWHGKPYSISMTVPPFGISILKPIKKLKSIYKVTRKQEFQTHDFITAKIQKRKGAS</sequence>
<dbReference type="GO" id="GO:0005829">
    <property type="term" value="C:cytosol"/>
    <property type="evidence" value="ECO:0007669"/>
    <property type="project" value="TreeGrafter"/>
</dbReference>
<dbReference type="InterPro" id="IPR013783">
    <property type="entry name" value="Ig-like_fold"/>
</dbReference>
<dbReference type="InterPro" id="IPR006407">
    <property type="entry name" value="GlgB"/>
</dbReference>
<evidence type="ECO:0000313" key="13">
    <source>
        <dbReference type="EMBL" id="NSL51384.1"/>
    </source>
</evidence>
<comment type="subunit">
    <text evidence="10">Monomer.</text>
</comment>
<dbReference type="AlphaFoldDB" id="A0A8J8KAZ6"/>
<dbReference type="HAMAP" id="MF_00685">
    <property type="entry name" value="GlgB"/>
    <property type="match status" value="1"/>
</dbReference>
<dbReference type="SUPFAM" id="SSF51011">
    <property type="entry name" value="Glycosyl hydrolase domain"/>
    <property type="match status" value="1"/>
</dbReference>
<dbReference type="Gene3D" id="3.20.20.80">
    <property type="entry name" value="Glycosidases"/>
    <property type="match status" value="1"/>
</dbReference>
<gene>
    <name evidence="10 13" type="primary">glgB</name>
    <name evidence="13" type="ORF">HR057_06310</name>
</gene>
<dbReference type="InterPro" id="IPR044143">
    <property type="entry name" value="GlgB_N_E_set_prok"/>
</dbReference>
<feature type="active site" description="Nucleophile" evidence="10 11">
    <location>
        <position position="309"/>
    </location>
</feature>
<feature type="active site" description="Proton donor" evidence="10 11">
    <location>
        <position position="354"/>
    </location>
</feature>
<name>A0A8J8KAZ6_9BACI</name>
<dbReference type="InterPro" id="IPR017853">
    <property type="entry name" value="GH"/>
</dbReference>
<dbReference type="CDD" id="cd11322">
    <property type="entry name" value="AmyAc_Glg_BE"/>
    <property type="match status" value="1"/>
</dbReference>
<dbReference type="NCBIfam" id="NF008967">
    <property type="entry name" value="PRK12313.1"/>
    <property type="match status" value="1"/>
</dbReference>
<dbReference type="NCBIfam" id="TIGR01515">
    <property type="entry name" value="branching_enzym"/>
    <property type="match status" value="1"/>
</dbReference>
<dbReference type="GO" id="GO:0003844">
    <property type="term" value="F:1,4-alpha-glucan branching enzyme activity"/>
    <property type="evidence" value="ECO:0007669"/>
    <property type="project" value="UniProtKB-UniRule"/>
</dbReference>
<dbReference type="EMBL" id="JABTTE010000005">
    <property type="protein sequence ID" value="NSL51384.1"/>
    <property type="molecule type" value="Genomic_DNA"/>
</dbReference>
<organism evidence="13 14">
    <name type="scientific">Calidifontibacillus erzurumensis</name>
    <dbReference type="NCBI Taxonomy" id="2741433"/>
    <lineage>
        <taxon>Bacteria</taxon>
        <taxon>Bacillati</taxon>
        <taxon>Bacillota</taxon>
        <taxon>Bacilli</taxon>
        <taxon>Bacillales</taxon>
        <taxon>Bacillaceae</taxon>
        <taxon>Calidifontibacillus/Schinkia group</taxon>
        <taxon>Calidifontibacillus</taxon>
    </lineage>
</organism>
<protein>
    <recommendedName>
        <fullName evidence="10">1,4-alpha-glucan branching enzyme GlgB</fullName>
        <ecNumber evidence="10">2.4.1.18</ecNumber>
    </recommendedName>
    <alternativeName>
        <fullName evidence="10">1,4-alpha-D-glucan:1,4-alpha-D-glucan 6-glucosyl-transferase</fullName>
    </alternativeName>
    <alternativeName>
        <fullName evidence="10">Alpha-(1-&gt;4)-glucan branching enzyme</fullName>
    </alternativeName>
    <alternativeName>
        <fullName evidence="10">Glycogen branching enzyme</fullName>
        <shortName evidence="10">BE</shortName>
    </alternativeName>
</protein>
<dbReference type="FunFam" id="3.20.20.80:FF:000003">
    <property type="entry name" value="1,4-alpha-glucan branching enzyme GlgB"/>
    <property type="match status" value="1"/>
</dbReference>
<evidence type="ECO:0000256" key="11">
    <source>
        <dbReference type="PIRSR" id="PIRSR000463-1"/>
    </source>
</evidence>
<proteinExistence type="inferred from homology"/>
<evidence type="ECO:0000256" key="8">
    <source>
        <dbReference type="ARBA" id="ARBA00023056"/>
    </source>
</evidence>
<dbReference type="GO" id="GO:0005978">
    <property type="term" value="P:glycogen biosynthetic process"/>
    <property type="evidence" value="ECO:0007669"/>
    <property type="project" value="UniProtKB-UniRule"/>
</dbReference>
<dbReference type="NCBIfam" id="NF003811">
    <property type="entry name" value="PRK05402.1"/>
    <property type="match status" value="1"/>
</dbReference>
<evidence type="ECO:0000256" key="2">
    <source>
        <dbReference type="ARBA" id="ARBA00002953"/>
    </source>
</evidence>
<dbReference type="Pfam" id="PF00128">
    <property type="entry name" value="Alpha-amylase"/>
    <property type="match status" value="2"/>
</dbReference>
<keyword evidence="14" id="KW-1185">Reference proteome</keyword>
<keyword evidence="5 10" id="KW-0321">Glycogen metabolism</keyword>
<dbReference type="RefSeq" id="WP_173730583.1">
    <property type="nucleotide sequence ID" value="NZ_JABTTE010000005.1"/>
</dbReference>
<dbReference type="SMART" id="SM00642">
    <property type="entry name" value="Aamy"/>
    <property type="match status" value="1"/>
</dbReference>
<comment type="similarity">
    <text evidence="4 10">Belongs to the glycosyl hydrolase 13 family. GlgB subfamily.</text>
</comment>
<dbReference type="GO" id="GO:0004553">
    <property type="term" value="F:hydrolase activity, hydrolyzing O-glycosyl compounds"/>
    <property type="evidence" value="ECO:0007669"/>
    <property type="project" value="InterPro"/>
</dbReference>
<keyword evidence="6 10" id="KW-0328">Glycosyltransferase</keyword>
<dbReference type="Proteomes" id="UP000625804">
    <property type="component" value="Unassembled WGS sequence"/>
</dbReference>
<comment type="pathway">
    <text evidence="3 10">Glycan biosynthesis; glycogen biosynthesis.</text>
</comment>
<dbReference type="SUPFAM" id="SSF51445">
    <property type="entry name" value="(Trans)glycosidases"/>
    <property type="match status" value="1"/>
</dbReference>
<comment type="function">
    <text evidence="2 10">Catalyzes the formation of the alpha-1,6-glucosidic linkages in glycogen by scission of a 1,4-alpha-linked oligosaccharide from growing alpha-1,4-glucan chains and the subsequent attachment of the oligosaccharide to the alpha-1,6 position.</text>
</comment>
<dbReference type="InterPro" id="IPR037439">
    <property type="entry name" value="Branching_enzy"/>
</dbReference>
<evidence type="ECO:0000256" key="7">
    <source>
        <dbReference type="ARBA" id="ARBA00022679"/>
    </source>
</evidence>